<evidence type="ECO:0000313" key="2">
    <source>
        <dbReference type="EMBL" id="CAG8452749.1"/>
    </source>
</evidence>
<dbReference type="AlphaFoldDB" id="A0A9N8VDV3"/>
<organism evidence="2 3">
    <name type="scientific">Acaulospora morrowiae</name>
    <dbReference type="NCBI Taxonomy" id="94023"/>
    <lineage>
        <taxon>Eukaryota</taxon>
        <taxon>Fungi</taxon>
        <taxon>Fungi incertae sedis</taxon>
        <taxon>Mucoromycota</taxon>
        <taxon>Glomeromycotina</taxon>
        <taxon>Glomeromycetes</taxon>
        <taxon>Diversisporales</taxon>
        <taxon>Acaulosporaceae</taxon>
        <taxon>Acaulospora</taxon>
    </lineage>
</organism>
<sequence>MAYKEKPLYFQVLKWMQFTFTFLVFILEMTEFGACLNYIGKMDEYENPPAPNPFLIFDSGSRWAKRYVYLVFSISIFSVSFYLAKFQGAWTEKNGPYFLFELYVPCIILRISILLDANFSHRLTIRSLLILWISESFTNLYDIFNNAPSNYTSYLNQRSTTVPQLPQEPLTAYATYIASITFGFLNSLAFMMSTFIAYKVKKEKCLPKVRNVRKVKLIKFAQKSGTKDVTFVRTESHSSVNEKIVGFKGFVEVKIDDGMGNEKKDEISDDDATLYDAYGNGSKDRV</sequence>
<evidence type="ECO:0000313" key="3">
    <source>
        <dbReference type="Proteomes" id="UP000789342"/>
    </source>
</evidence>
<protein>
    <submittedName>
        <fullName evidence="2">5093_t:CDS:1</fullName>
    </submittedName>
</protein>
<dbReference type="OrthoDB" id="2334252at2759"/>
<feature type="transmembrane region" description="Helical" evidence="1">
    <location>
        <begin position="67"/>
        <end position="84"/>
    </location>
</feature>
<gene>
    <name evidence="2" type="ORF">AMORRO_LOCUS981</name>
</gene>
<proteinExistence type="predicted"/>
<comment type="caution">
    <text evidence="2">The sequence shown here is derived from an EMBL/GenBank/DDBJ whole genome shotgun (WGS) entry which is preliminary data.</text>
</comment>
<feature type="transmembrane region" description="Helical" evidence="1">
    <location>
        <begin position="20"/>
        <end position="39"/>
    </location>
</feature>
<dbReference type="Proteomes" id="UP000789342">
    <property type="component" value="Unassembled WGS sequence"/>
</dbReference>
<dbReference type="EMBL" id="CAJVPV010000351">
    <property type="protein sequence ID" value="CAG8452749.1"/>
    <property type="molecule type" value="Genomic_DNA"/>
</dbReference>
<keyword evidence="1" id="KW-0472">Membrane</keyword>
<evidence type="ECO:0000256" key="1">
    <source>
        <dbReference type="SAM" id="Phobius"/>
    </source>
</evidence>
<keyword evidence="1" id="KW-1133">Transmembrane helix</keyword>
<keyword evidence="3" id="KW-1185">Reference proteome</keyword>
<reference evidence="2" key="1">
    <citation type="submission" date="2021-06" db="EMBL/GenBank/DDBJ databases">
        <authorList>
            <person name="Kallberg Y."/>
            <person name="Tangrot J."/>
            <person name="Rosling A."/>
        </authorList>
    </citation>
    <scope>NUCLEOTIDE SEQUENCE</scope>
    <source>
        <strain evidence="2">CL551</strain>
    </source>
</reference>
<keyword evidence="1" id="KW-0812">Transmembrane</keyword>
<feature type="transmembrane region" description="Helical" evidence="1">
    <location>
        <begin position="173"/>
        <end position="198"/>
    </location>
</feature>
<name>A0A9N8VDV3_9GLOM</name>
<accession>A0A9N8VDV3</accession>